<accession>A0AAV7NAF5</accession>
<feature type="region of interest" description="Disordered" evidence="1">
    <location>
        <begin position="1"/>
        <end position="93"/>
    </location>
</feature>
<protein>
    <submittedName>
        <fullName evidence="2">Uncharacterized protein</fullName>
    </submittedName>
</protein>
<evidence type="ECO:0000313" key="3">
    <source>
        <dbReference type="Proteomes" id="UP001066276"/>
    </source>
</evidence>
<evidence type="ECO:0000313" key="2">
    <source>
        <dbReference type="EMBL" id="KAJ1109685.1"/>
    </source>
</evidence>
<evidence type="ECO:0000256" key="1">
    <source>
        <dbReference type="SAM" id="MobiDB-lite"/>
    </source>
</evidence>
<proteinExistence type="predicted"/>
<feature type="compositionally biased region" description="Basic and acidic residues" evidence="1">
    <location>
        <begin position="10"/>
        <end position="36"/>
    </location>
</feature>
<organism evidence="2 3">
    <name type="scientific">Pleurodeles waltl</name>
    <name type="common">Iberian ribbed newt</name>
    <dbReference type="NCBI Taxonomy" id="8319"/>
    <lineage>
        <taxon>Eukaryota</taxon>
        <taxon>Metazoa</taxon>
        <taxon>Chordata</taxon>
        <taxon>Craniata</taxon>
        <taxon>Vertebrata</taxon>
        <taxon>Euteleostomi</taxon>
        <taxon>Amphibia</taxon>
        <taxon>Batrachia</taxon>
        <taxon>Caudata</taxon>
        <taxon>Salamandroidea</taxon>
        <taxon>Salamandridae</taxon>
        <taxon>Pleurodelinae</taxon>
        <taxon>Pleurodeles</taxon>
    </lineage>
</organism>
<dbReference type="AlphaFoldDB" id="A0AAV7NAF5"/>
<dbReference type="EMBL" id="JANPWB010000013">
    <property type="protein sequence ID" value="KAJ1109685.1"/>
    <property type="molecule type" value="Genomic_DNA"/>
</dbReference>
<keyword evidence="3" id="KW-1185">Reference proteome</keyword>
<sequence length="93" mass="10799">MTDSAAPFRADPRSEWDPTAPEADKTPENRNPDIHSHRLTSGGTGRATRRGEERRGERRRGGKNRDCGQRRQQRSRKNHRSTPWGNRTREHSR</sequence>
<name>A0AAV7NAF5_PLEWA</name>
<reference evidence="2" key="1">
    <citation type="journal article" date="2022" name="bioRxiv">
        <title>Sequencing and chromosome-scale assembly of the giantPleurodeles waltlgenome.</title>
        <authorList>
            <person name="Brown T."/>
            <person name="Elewa A."/>
            <person name="Iarovenko S."/>
            <person name="Subramanian E."/>
            <person name="Araus A.J."/>
            <person name="Petzold A."/>
            <person name="Susuki M."/>
            <person name="Suzuki K.-i.T."/>
            <person name="Hayashi T."/>
            <person name="Toyoda A."/>
            <person name="Oliveira C."/>
            <person name="Osipova E."/>
            <person name="Leigh N.D."/>
            <person name="Simon A."/>
            <person name="Yun M.H."/>
        </authorList>
    </citation>
    <scope>NUCLEOTIDE SEQUENCE</scope>
    <source>
        <strain evidence="2">20211129_DDA</strain>
        <tissue evidence="2">Liver</tissue>
    </source>
</reference>
<feature type="compositionally biased region" description="Basic residues" evidence="1">
    <location>
        <begin position="71"/>
        <end position="80"/>
    </location>
</feature>
<dbReference type="Proteomes" id="UP001066276">
    <property type="component" value="Chromosome 9"/>
</dbReference>
<gene>
    <name evidence="2" type="ORF">NDU88_007045</name>
</gene>
<comment type="caution">
    <text evidence="2">The sequence shown here is derived from an EMBL/GenBank/DDBJ whole genome shotgun (WGS) entry which is preliminary data.</text>
</comment>